<dbReference type="Pfam" id="PF00809">
    <property type="entry name" value="Pterin_bind"/>
    <property type="match status" value="1"/>
</dbReference>
<organism evidence="13">
    <name type="scientific">Acidithiobacillus ferrianus</name>
    <dbReference type="NCBI Taxonomy" id="2678518"/>
    <lineage>
        <taxon>Bacteria</taxon>
        <taxon>Pseudomonadati</taxon>
        <taxon>Pseudomonadota</taxon>
        <taxon>Acidithiobacillia</taxon>
        <taxon>Acidithiobacillales</taxon>
        <taxon>Acidithiobacillaceae</taxon>
        <taxon>Acidithiobacillus</taxon>
    </lineage>
</organism>
<dbReference type="SUPFAM" id="SSF51717">
    <property type="entry name" value="Dihydropteroate synthetase-like"/>
    <property type="match status" value="1"/>
</dbReference>
<dbReference type="NCBIfam" id="TIGR01496">
    <property type="entry name" value="DHPS"/>
    <property type="match status" value="1"/>
</dbReference>
<reference evidence="13" key="1">
    <citation type="submission" date="2019-11" db="EMBL/GenBank/DDBJ databases">
        <title>Acidithiobacillus ferrianus sp. nov.: a facultatively anaerobic and extremely acidophilic chemolithoautotroph.</title>
        <authorList>
            <person name="Norris P.R."/>
            <person name="Falagan C."/>
            <person name="Moya-Beltran A."/>
            <person name="Castro M."/>
            <person name="Quatrini R."/>
            <person name="Johnson D.B."/>
        </authorList>
    </citation>
    <scope>NUCLEOTIDE SEQUENCE [LARGE SCALE GENOMIC DNA]</scope>
    <source>
        <strain evidence="13">MG</strain>
    </source>
</reference>
<keyword evidence="8" id="KW-0479">Metal-binding</keyword>
<dbReference type="AlphaFoldDB" id="A0A845UC08"/>
<gene>
    <name evidence="13" type="primary">folP</name>
    <name evidence="13" type="ORF">GL267_11835</name>
</gene>
<dbReference type="PANTHER" id="PTHR20941">
    <property type="entry name" value="FOLATE SYNTHESIS PROTEINS"/>
    <property type="match status" value="1"/>
</dbReference>
<dbReference type="EMBL" id="WNJL01000037">
    <property type="protein sequence ID" value="NDU43297.1"/>
    <property type="molecule type" value="Genomic_DNA"/>
</dbReference>
<evidence type="ECO:0000256" key="1">
    <source>
        <dbReference type="ARBA" id="ARBA00000012"/>
    </source>
</evidence>
<dbReference type="GO" id="GO:0046656">
    <property type="term" value="P:folic acid biosynthetic process"/>
    <property type="evidence" value="ECO:0007669"/>
    <property type="project" value="UniProtKB-KW"/>
</dbReference>
<comment type="similarity">
    <text evidence="4">Belongs to the DHPS family.</text>
</comment>
<dbReference type="GO" id="GO:0004156">
    <property type="term" value="F:dihydropteroate synthase activity"/>
    <property type="evidence" value="ECO:0007669"/>
    <property type="project" value="UniProtKB-EC"/>
</dbReference>
<protein>
    <recommendedName>
        <fullName evidence="6">Dihydropteroate synthase</fullName>
        <ecNumber evidence="5">2.5.1.15</ecNumber>
    </recommendedName>
    <alternativeName>
        <fullName evidence="11">Dihydropteroate pyrophosphorylase</fullName>
    </alternativeName>
</protein>
<accession>A0A845UC08</accession>
<evidence type="ECO:0000313" key="13">
    <source>
        <dbReference type="EMBL" id="NDU43297.1"/>
    </source>
</evidence>
<evidence type="ECO:0000256" key="10">
    <source>
        <dbReference type="ARBA" id="ARBA00022909"/>
    </source>
</evidence>
<dbReference type="GO" id="GO:0046872">
    <property type="term" value="F:metal ion binding"/>
    <property type="evidence" value="ECO:0007669"/>
    <property type="project" value="UniProtKB-KW"/>
</dbReference>
<evidence type="ECO:0000256" key="9">
    <source>
        <dbReference type="ARBA" id="ARBA00022842"/>
    </source>
</evidence>
<dbReference type="EC" id="2.5.1.15" evidence="5"/>
<keyword evidence="7 13" id="KW-0808">Transferase</keyword>
<dbReference type="Gene3D" id="3.20.20.20">
    <property type="entry name" value="Dihydropteroate synthase-like"/>
    <property type="match status" value="1"/>
</dbReference>
<dbReference type="FunFam" id="3.20.20.20:FF:000006">
    <property type="entry name" value="Dihydropteroate synthase"/>
    <property type="match status" value="1"/>
</dbReference>
<dbReference type="InterPro" id="IPR000489">
    <property type="entry name" value="Pterin-binding_dom"/>
</dbReference>
<name>A0A845UC08_9PROT</name>
<dbReference type="CDD" id="cd00739">
    <property type="entry name" value="DHPS"/>
    <property type="match status" value="1"/>
</dbReference>
<evidence type="ECO:0000256" key="3">
    <source>
        <dbReference type="ARBA" id="ARBA00004763"/>
    </source>
</evidence>
<proteinExistence type="inferred from homology"/>
<dbReference type="PROSITE" id="PS00793">
    <property type="entry name" value="DHPS_2"/>
    <property type="match status" value="1"/>
</dbReference>
<dbReference type="InterPro" id="IPR006390">
    <property type="entry name" value="DHP_synth_dom"/>
</dbReference>
<keyword evidence="9" id="KW-0460">Magnesium</keyword>
<dbReference type="InterPro" id="IPR045031">
    <property type="entry name" value="DHP_synth-like"/>
</dbReference>
<evidence type="ECO:0000256" key="11">
    <source>
        <dbReference type="ARBA" id="ARBA00030193"/>
    </source>
</evidence>
<dbReference type="GO" id="GO:0046654">
    <property type="term" value="P:tetrahydrofolate biosynthetic process"/>
    <property type="evidence" value="ECO:0007669"/>
    <property type="project" value="TreeGrafter"/>
</dbReference>
<evidence type="ECO:0000259" key="12">
    <source>
        <dbReference type="PROSITE" id="PS50972"/>
    </source>
</evidence>
<dbReference type="GO" id="GO:0005829">
    <property type="term" value="C:cytosol"/>
    <property type="evidence" value="ECO:0007669"/>
    <property type="project" value="TreeGrafter"/>
</dbReference>
<comment type="pathway">
    <text evidence="3">Cofactor biosynthesis; tetrahydrofolate biosynthesis; 7,8-dihydrofolate from 2-amino-4-hydroxy-6-hydroxymethyl-7,8-dihydropteridine diphosphate and 4-aminobenzoate: step 1/2.</text>
</comment>
<evidence type="ECO:0000256" key="6">
    <source>
        <dbReference type="ARBA" id="ARBA00016919"/>
    </source>
</evidence>
<keyword evidence="10" id="KW-0289">Folate biosynthesis</keyword>
<evidence type="ECO:0000256" key="4">
    <source>
        <dbReference type="ARBA" id="ARBA00009503"/>
    </source>
</evidence>
<comment type="catalytic activity">
    <reaction evidence="1">
        <text>(7,8-dihydropterin-6-yl)methyl diphosphate + 4-aminobenzoate = 7,8-dihydropteroate + diphosphate</text>
        <dbReference type="Rhea" id="RHEA:19949"/>
        <dbReference type="ChEBI" id="CHEBI:17836"/>
        <dbReference type="ChEBI" id="CHEBI:17839"/>
        <dbReference type="ChEBI" id="CHEBI:33019"/>
        <dbReference type="ChEBI" id="CHEBI:72950"/>
        <dbReference type="EC" id="2.5.1.15"/>
    </reaction>
</comment>
<evidence type="ECO:0000256" key="7">
    <source>
        <dbReference type="ARBA" id="ARBA00022679"/>
    </source>
</evidence>
<dbReference type="PANTHER" id="PTHR20941:SF1">
    <property type="entry name" value="FOLIC ACID SYNTHESIS PROTEIN FOL1"/>
    <property type="match status" value="1"/>
</dbReference>
<feature type="domain" description="Pterin-binding" evidence="12">
    <location>
        <begin position="1"/>
        <end position="252"/>
    </location>
</feature>
<sequence>MGVLNVTPDSFSDGGRCLSVDAALKRAQKMWAEGAAILDIGAESTRPGAPEVTLKEELRRLLPVLEAVAAEVPLPISVDTSKAAVMRAAWSLGAGLMNDVTALRGDPLALRTVVDLDIPVCLMHMRGTPRNMQRDTAYTDVVAEVRDFLSERIACCLAAGIPRQRLLIDPGFGFAKNLAANRRVLRHLDAFAGLGFPMLVGLSRKRMIGEWSGVEEASARVAGSVAAALWAVEHGASVVRVHDVAETVQALRVWHRMRQGEEEIHPDEGAA</sequence>
<evidence type="ECO:0000256" key="5">
    <source>
        <dbReference type="ARBA" id="ARBA00012458"/>
    </source>
</evidence>
<evidence type="ECO:0000256" key="8">
    <source>
        <dbReference type="ARBA" id="ARBA00022723"/>
    </source>
</evidence>
<comment type="cofactor">
    <cofactor evidence="2">
        <name>Mg(2+)</name>
        <dbReference type="ChEBI" id="CHEBI:18420"/>
    </cofactor>
</comment>
<dbReference type="InterPro" id="IPR011005">
    <property type="entry name" value="Dihydropteroate_synth-like_sf"/>
</dbReference>
<dbReference type="PROSITE" id="PS50972">
    <property type="entry name" value="PTERIN_BINDING"/>
    <property type="match status" value="1"/>
</dbReference>
<evidence type="ECO:0000256" key="2">
    <source>
        <dbReference type="ARBA" id="ARBA00001946"/>
    </source>
</evidence>
<comment type="caution">
    <text evidence="13">The sequence shown here is derived from an EMBL/GenBank/DDBJ whole genome shotgun (WGS) entry which is preliminary data.</text>
</comment>